<dbReference type="EMBL" id="UZAJ01040041">
    <property type="protein sequence ID" value="VDP12908.1"/>
    <property type="molecule type" value="Genomic_DNA"/>
</dbReference>
<name>A0A183I028_9BILA</name>
<evidence type="ECO:0000313" key="2">
    <source>
        <dbReference type="Proteomes" id="UP000267606"/>
    </source>
</evidence>
<organism evidence="3">
    <name type="scientific">Onchocerca flexuosa</name>
    <dbReference type="NCBI Taxonomy" id="387005"/>
    <lineage>
        <taxon>Eukaryota</taxon>
        <taxon>Metazoa</taxon>
        <taxon>Ecdysozoa</taxon>
        <taxon>Nematoda</taxon>
        <taxon>Chromadorea</taxon>
        <taxon>Rhabditida</taxon>
        <taxon>Spirurina</taxon>
        <taxon>Spiruromorpha</taxon>
        <taxon>Filarioidea</taxon>
        <taxon>Onchocercidae</taxon>
        <taxon>Onchocerca</taxon>
    </lineage>
</organism>
<reference evidence="3" key="1">
    <citation type="submission" date="2016-06" db="UniProtKB">
        <authorList>
            <consortium name="WormBaseParasite"/>
        </authorList>
    </citation>
    <scope>IDENTIFICATION</scope>
</reference>
<reference evidence="1 2" key="2">
    <citation type="submission" date="2018-11" db="EMBL/GenBank/DDBJ databases">
        <authorList>
            <consortium name="Pathogen Informatics"/>
        </authorList>
    </citation>
    <scope>NUCLEOTIDE SEQUENCE [LARGE SCALE GENOMIC DNA]</scope>
</reference>
<gene>
    <name evidence="1" type="ORF">OFLC_LOCUS13090</name>
</gene>
<proteinExistence type="predicted"/>
<keyword evidence="2" id="KW-1185">Reference proteome</keyword>
<accession>A0A183I028</accession>
<dbReference type="WBParaSite" id="OFLC_0001309101-mRNA-1">
    <property type="protein sequence ID" value="OFLC_0001309101-mRNA-1"/>
    <property type="gene ID" value="OFLC_0001309101"/>
</dbReference>
<sequence>MKEKTKWVIALNELKSLLRRTKLVDKSAYTVKEVFDSITFRELRNAQCAAIIDKSKIVMGFIDYGLYAVDLDREVLLFHFLLSLLSLQ</sequence>
<dbReference type="STRING" id="387005.A0A183I028"/>
<evidence type="ECO:0000313" key="3">
    <source>
        <dbReference type="WBParaSite" id="OFLC_0001309101-mRNA-1"/>
    </source>
</evidence>
<evidence type="ECO:0000313" key="1">
    <source>
        <dbReference type="EMBL" id="VDP12908.1"/>
    </source>
</evidence>
<protein>
    <submittedName>
        <fullName evidence="3">PH domain-containing protein</fullName>
    </submittedName>
</protein>
<dbReference type="Proteomes" id="UP000267606">
    <property type="component" value="Unassembled WGS sequence"/>
</dbReference>
<dbReference type="AlphaFoldDB" id="A0A183I028"/>